<dbReference type="Proteomes" id="UP001165667">
    <property type="component" value="Unassembled WGS sequence"/>
</dbReference>
<comment type="caution">
    <text evidence="1">The sequence shown here is derived from an EMBL/GenBank/DDBJ whole genome shotgun (WGS) entry which is preliminary data.</text>
</comment>
<evidence type="ECO:0000313" key="2">
    <source>
        <dbReference type="Proteomes" id="UP001165667"/>
    </source>
</evidence>
<proteinExistence type="predicted"/>
<dbReference type="AlphaFoldDB" id="A0AA41Z4S8"/>
<dbReference type="EMBL" id="JAMOIM010000066">
    <property type="protein sequence ID" value="MCW6512795.1"/>
    <property type="molecule type" value="Genomic_DNA"/>
</dbReference>
<reference evidence="1" key="1">
    <citation type="submission" date="2022-05" db="EMBL/GenBank/DDBJ databases">
        <authorList>
            <person name="Pankratov T."/>
        </authorList>
    </citation>
    <scope>NUCLEOTIDE SEQUENCE</scope>
    <source>
        <strain evidence="1">BP6-180914</strain>
    </source>
</reference>
<sequence length="227" mass="24989">MRYVAESARKSPCRDSEFRHESKLAYRAIAHHADSERGTDRWFASDRADPGGPTVLPPVTAGNGAGSRPDDPMVPIHLTRLTMKSTADSRTFRFLLIETEPRSNANGEFVVAAMTAAFPGSHTFRKAFCKRHEISPRWWATRRARLLGDCELGFKVVAPTTVTAHNRQEVREILGAGIFNSIGGEEALRFLSPEPRVAPLLTTISVPVDLSADTDLMASHDPTFGSF</sequence>
<name>A0AA41Z4S8_9HYPH</name>
<gene>
    <name evidence="1" type="ORF">M8523_33420</name>
</gene>
<organism evidence="1 2">
    <name type="scientific">Lichenifustis flavocetrariae</name>
    <dbReference type="NCBI Taxonomy" id="2949735"/>
    <lineage>
        <taxon>Bacteria</taxon>
        <taxon>Pseudomonadati</taxon>
        <taxon>Pseudomonadota</taxon>
        <taxon>Alphaproteobacteria</taxon>
        <taxon>Hyphomicrobiales</taxon>
        <taxon>Lichenihabitantaceae</taxon>
        <taxon>Lichenifustis</taxon>
    </lineage>
</organism>
<keyword evidence="2" id="KW-1185">Reference proteome</keyword>
<evidence type="ECO:0000313" key="1">
    <source>
        <dbReference type="EMBL" id="MCW6512795.1"/>
    </source>
</evidence>
<accession>A0AA41Z4S8</accession>
<protein>
    <submittedName>
        <fullName evidence="1">Uncharacterized protein</fullName>
    </submittedName>
</protein>
<dbReference type="RefSeq" id="WP_282589170.1">
    <property type="nucleotide sequence ID" value="NZ_JAMOIM010000066.1"/>
</dbReference>